<evidence type="ECO:0000259" key="1">
    <source>
        <dbReference type="Pfam" id="PF24216"/>
    </source>
</evidence>
<dbReference type="EMBL" id="PP750959">
    <property type="protein sequence ID" value="XCH42881.1"/>
    <property type="molecule type" value="Genomic_DNA"/>
</dbReference>
<evidence type="ECO:0000313" key="2">
    <source>
        <dbReference type="EMBL" id="XCH42881.1"/>
    </source>
</evidence>
<organism evidence="2">
    <name type="scientific">Mycobacterium phage Hermia</name>
    <dbReference type="NCBI Taxonomy" id="3136620"/>
    <lineage>
        <taxon>Viruses</taxon>
    </lineage>
</organism>
<gene>
    <name evidence="2" type="primary">74</name>
    <name evidence="2" type="ORF">SEA_HERMIA_74</name>
</gene>
<proteinExistence type="predicted"/>
<name>A0AAU8GP80_9VIRU</name>
<dbReference type="InterPro" id="IPR055858">
    <property type="entry name" value="DUF7435"/>
</dbReference>
<feature type="domain" description="DUF7435" evidence="1">
    <location>
        <begin position="1"/>
        <end position="61"/>
    </location>
</feature>
<reference evidence="2" key="1">
    <citation type="submission" date="2024-04" db="EMBL/GenBank/DDBJ databases">
        <authorList>
            <person name="Adelman N."/>
            <person name="Francis S."/>
            <person name="Griciute V."/>
            <person name="Hart J."/>
            <person name="Matonsi M."/>
            <person name="Hutchison K.W."/>
            <person name="Molloy S.D."/>
            <person name="Viland M.D."/>
            <person name="Lewis C.M."/>
            <person name="Garlena R.A."/>
            <person name="Russell D.A."/>
            <person name="Jacobs-Sera D."/>
            <person name="Hatfull G.F."/>
        </authorList>
    </citation>
    <scope>NUCLEOTIDE SEQUENCE</scope>
</reference>
<dbReference type="Pfam" id="PF24216">
    <property type="entry name" value="DUF7435"/>
    <property type="match status" value="1"/>
</dbReference>
<accession>A0AAU8GP80</accession>
<protein>
    <recommendedName>
        <fullName evidence="1">DUF7435 domain-containing protein</fullName>
    </recommendedName>
</protein>
<sequence length="67" mass="7972">MSGEWFETEYGAMHHSDNWQLVAKTNGSYDLYQFERGDNPFWFKILNTDLETAKVYVEFVEREDVDA</sequence>